<proteinExistence type="predicted"/>
<gene>
    <name evidence="2" type="ORF">DDZ13_01900</name>
</gene>
<evidence type="ECO:0000259" key="1">
    <source>
        <dbReference type="PROSITE" id="PS50164"/>
    </source>
</evidence>
<feature type="domain" description="GIY-YIG" evidence="1">
    <location>
        <begin position="5"/>
        <end position="81"/>
    </location>
</feature>
<dbReference type="InterPro" id="IPR000305">
    <property type="entry name" value="GIY-YIG_endonuc"/>
</dbReference>
<dbReference type="OrthoDB" id="5402497at2"/>
<evidence type="ECO:0000313" key="3">
    <source>
        <dbReference type="Proteomes" id="UP000247099"/>
    </source>
</evidence>
<dbReference type="InParanoid" id="A0A317ZQF7"/>
<dbReference type="InterPro" id="IPR035901">
    <property type="entry name" value="GIY-YIG_endonuc_sf"/>
</dbReference>
<name>A0A317ZQF7_9BACT</name>
<keyword evidence="3" id="KW-1185">Reference proteome</keyword>
<reference evidence="2 3" key="1">
    <citation type="submission" date="2018-05" db="EMBL/GenBank/DDBJ databases">
        <title>Coraliomargarita sinensis sp. nov., isolated from a marine solar saltern.</title>
        <authorList>
            <person name="Zhou L.Y."/>
        </authorList>
    </citation>
    <scope>NUCLEOTIDE SEQUENCE [LARGE SCALE GENOMIC DNA]</scope>
    <source>
        <strain evidence="2 3">WN38</strain>
    </source>
</reference>
<dbReference type="RefSeq" id="WP_110129730.1">
    <property type="nucleotide sequence ID" value="NZ_QHJQ01000001.1"/>
</dbReference>
<dbReference type="CDD" id="cd10449">
    <property type="entry name" value="GIY-YIG_SLX1_like"/>
    <property type="match status" value="1"/>
</dbReference>
<accession>A0A317ZQF7</accession>
<organism evidence="2 3">
    <name type="scientific">Coraliomargarita sinensis</name>
    <dbReference type="NCBI Taxonomy" id="2174842"/>
    <lineage>
        <taxon>Bacteria</taxon>
        <taxon>Pseudomonadati</taxon>
        <taxon>Verrucomicrobiota</taxon>
        <taxon>Opitutia</taxon>
        <taxon>Puniceicoccales</taxon>
        <taxon>Coraliomargaritaceae</taxon>
        <taxon>Coraliomargarita</taxon>
    </lineage>
</organism>
<dbReference type="AlphaFoldDB" id="A0A317ZQF7"/>
<dbReference type="Pfam" id="PF01541">
    <property type="entry name" value="GIY-YIG"/>
    <property type="match status" value="1"/>
</dbReference>
<dbReference type="EMBL" id="QHJQ01000001">
    <property type="protein sequence ID" value="PXA05651.1"/>
    <property type="molecule type" value="Genomic_DNA"/>
</dbReference>
<dbReference type="Proteomes" id="UP000247099">
    <property type="component" value="Unassembled WGS sequence"/>
</dbReference>
<comment type="caution">
    <text evidence="2">The sequence shown here is derived from an EMBL/GenBank/DDBJ whole genome shotgun (WGS) entry which is preliminary data.</text>
</comment>
<dbReference type="SUPFAM" id="SSF82771">
    <property type="entry name" value="GIY-YIG endonuclease"/>
    <property type="match status" value="1"/>
</dbReference>
<dbReference type="PROSITE" id="PS50164">
    <property type="entry name" value="GIY_YIG"/>
    <property type="match status" value="1"/>
</dbReference>
<dbReference type="Gene3D" id="3.40.1440.10">
    <property type="entry name" value="GIY-YIG endonuclease"/>
    <property type="match status" value="1"/>
</dbReference>
<sequence>MPENPFKYVYILRSLEYPDRHYTGCTDDLEARLKKHNQGDVPHTVKFRPWQIQTAVSFRSEAKARAFEKYLKSGSGREFARRHF</sequence>
<evidence type="ECO:0000313" key="2">
    <source>
        <dbReference type="EMBL" id="PXA05651.1"/>
    </source>
</evidence>
<protein>
    <submittedName>
        <fullName evidence="2">Excinuclease ABC subunit C</fullName>
    </submittedName>
</protein>